<keyword evidence="2 11" id="KW-0813">Transport</keyword>
<comment type="similarity">
    <text evidence="11">Belongs to the amiloride-sensitive sodium channel (TC 1.A.6) family.</text>
</comment>
<keyword evidence="10 11" id="KW-0407">Ion channel</keyword>
<evidence type="ECO:0000256" key="11">
    <source>
        <dbReference type="RuleBase" id="RU000679"/>
    </source>
</evidence>
<evidence type="ECO:0000256" key="3">
    <source>
        <dbReference type="ARBA" id="ARBA00022461"/>
    </source>
</evidence>
<dbReference type="Gene3D" id="2.60.470.10">
    <property type="entry name" value="Acid-sensing ion channels like domains"/>
    <property type="match status" value="1"/>
</dbReference>
<reference evidence="13" key="1">
    <citation type="submission" date="2021-02" db="EMBL/GenBank/DDBJ databases">
        <authorList>
            <person name="Nowell W R."/>
        </authorList>
    </citation>
    <scope>NUCLEOTIDE SEQUENCE</scope>
</reference>
<evidence type="ECO:0000256" key="6">
    <source>
        <dbReference type="ARBA" id="ARBA00023053"/>
    </source>
</evidence>
<evidence type="ECO:0000256" key="1">
    <source>
        <dbReference type="ARBA" id="ARBA00004141"/>
    </source>
</evidence>
<name>A0A816XGZ3_9BILA</name>
<keyword evidence="4 11" id="KW-0812">Transmembrane</keyword>
<keyword evidence="6" id="KW-0915">Sodium</keyword>
<evidence type="ECO:0000256" key="7">
    <source>
        <dbReference type="ARBA" id="ARBA00023065"/>
    </source>
</evidence>
<dbReference type="PANTHER" id="PTHR11690">
    <property type="entry name" value="AMILORIDE-SENSITIVE SODIUM CHANNEL-RELATED"/>
    <property type="match status" value="1"/>
</dbReference>
<dbReference type="InterPro" id="IPR001873">
    <property type="entry name" value="ENaC"/>
</dbReference>
<dbReference type="GO" id="GO:0015280">
    <property type="term" value="F:ligand-gated sodium channel activity"/>
    <property type="evidence" value="ECO:0007669"/>
    <property type="project" value="TreeGrafter"/>
</dbReference>
<organism evidence="13 14">
    <name type="scientific">Rotaria magnacalcarata</name>
    <dbReference type="NCBI Taxonomy" id="392030"/>
    <lineage>
        <taxon>Eukaryota</taxon>
        <taxon>Metazoa</taxon>
        <taxon>Spiralia</taxon>
        <taxon>Gnathifera</taxon>
        <taxon>Rotifera</taxon>
        <taxon>Eurotatoria</taxon>
        <taxon>Bdelloidea</taxon>
        <taxon>Philodinida</taxon>
        <taxon>Philodinidae</taxon>
        <taxon>Rotaria</taxon>
    </lineage>
</organism>
<dbReference type="Pfam" id="PF00858">
    <property type="entry name" value="ASC"/>
    <property type="match status" value="2"/>
</dbReference>
<dbReference type="Gene3D" id="1.10.287.770">
    <property type="entry name" value="YojJ-like"/>
    <property type="match status" value="1"/>
</dbReference>
<dbReference type="PANTHER" id="PTHR11690:SF227">
    <property type="entry name" value="AMILORIDE-SENSITIVE SODIUM CHANNEL"/>
    <property type="match status" value="1"/>
</dbReference>
<dbReference type="GO" id="GO:0005886">
    <property type="term" value="C:plasma membrane"/>
    <property type="evidence" value="ECO:0007669"/>
    <property type="project" value="TreeGrafter"/>
</dbReference>
<keyword evidence="3 11" id="KW-0894">Sodium channel</keyword>
<dbReference type="EMBL" id="CAJNRE010016585">
    <property type="protein sequence ID" value="CAF2147172.1"/>
    <property type="molecule type" value="Genomic_DNA"/>
</dbReference>
<evidence type="ECO:0000256" key="2">
    <source>
        <dbReference type="ARBA" id="ARBA00022448"/>
    </source>
</evidence>
<gene>
    <name evidence="13" type="ORF">MBJ925_LOCUS30607</name>
</gene>
<accession>A0A816XGZ3</accession>
<evidence type="ECO:0000256" key="8">
    <source>
        <dbReference type="ARBA" id="ARBA00023136"/>
    </source>
</evidence>
<keyword evidence="5 12" id="KW-1133">Transmembrane helix</keyword>
<keyword evidence="8 12" id="KW-0472">Membrane</keyword>
<keyword evidence="9 11" id="KW-0739">Sodium transport</keyword>
<feature type="transmembrane region" description="Helical" evidence="12">
    <location>
        <begin position="58"/>
        <end position="76"/>
    </location>
</feature>
<keyword evidence="7 11" id="KW-0406">Ion transport</keyword>
<evidence type="ECO:0000256" key="4">
    <source>
        <dbReference type="ARBA" id="ARBA00022692"/>
    </source>
</evidence>
<sequence length="625" mass="70573">MIDTTIKSIATVFSFNAEELKLNSTLCRRQSIIREFALTTSTRGIPGIARSENIHNRIYWTISTTVFAGIMLYFVIESIKGYFSYPTQTSVTMNIESMQYFPAVSICNYSPVRFDTFIVPFVNYTNALNSTNTNDTSTISSFQSKYAGDFILSLINKNEPIDQFFYPLQSMRMYCLYNGQTCNTSDFIPFLSPSFGSCYTFNAKIKSDGSNIRSTSDNGGIGMLHLKLYVHSHPYLPYLSDDVSAGMAIIVDDNTELPRVEVRGLQLEPGRRHKLTYKHTRYDLLPFPYSDCTDKIPLAMQMIFAEYSGADYAYSQVLMRYAIYTQCGCVNPLQWTARSIVSPGTNQAVEAPLCNSTDPCYAIAMTEILNTDSLWNHFCSDCSQECSTTAFTITPSSVAAPSTVYFPFIKSFVENSNVTLPTNWSSTWKSEIPHNYVSLDVVCETYRVENYTQEASVSSVGLLSSVGGQSGLWIGISFLSIMELVEMIYRLIRYHLHVECSTTAFTITPSSVAAPSTVYFPFIKSFVENSNVTLPTNWSSTWKSEILHNYVSLDVVCETYRVENYTQEASVSSVDLLSNVGGQSGLWIGISFLSIMELVEMIYRFIRYHLHVVRERFIRKNRPQP</sequence>
<dbReference type="PRINTS" id="PR01078">
    <property type="entry name" value="AMINACHANNEL"/>
</dbReference>
<protein>
    <submittedName>
        <fullName evidence="13">Uncharacterized protein</fullName>
    </submittedName>
</protein>
<evidence type="ECO:0000256" key="9">
    <source>
        <dbReference type="ARBA" id="ARBA00023201"/>
    </source>
</evidence>
<comment type="caution">
    <text evidence="13">The sequence shown here is derived from an EMBL/GenBank/DDBJ whole genome shotgun (WGS) entry which is preliminary data.</text>
</comment>
<evidence type="ECO:0000256" key="12">
    <source>
        <dbReference type="SAM" id="Phobius"/>
    </source>
</evidence>
<evidence type="ECO:0000313" key="13">
    <source>
        <dbReference type="EMBL" id="CAF2147172.1"/>
    </source>
</evidence>
<comment type="subcellular location">
    <subcellularLocation>
        <location evidence="1">Membrane</location>
        <topology evidence="1">Multi-pass membrane protein</topology>
    </subcellularLocation>
</comment>
<evidence type="ECO:0000256" key="10">
    <source>
        <dbReference type="ARBA" id="ARBA00023303"/>
    </source>
</evidence>
<proteinExistence type="inferred from homology"/>
<dbReference type="AlphaFoldDB" id="A0A816XGZ3"/>
<dbReference type="Proteomes" id="UP000663824">
    <property type="component" value="Unassembled WGS sequence"/>
</dbReference>
<evidence type="ECO:0000313" key="14">
    <source>
        <dbReference type="Proteomes" id="UP000663824"/>
    </source>
</evidence>
<evidence type="ECO:0000256" key="5">
    <source>
        <dbReference type="ARBA" id="ARBA00022989"/>
    </source>
</evidence>